<dbReference type="OMA" id="VITVHYQ"/>
<dbReference type="SUPFAM" id="SSF51735">
    <property type="entry name" value="NAD(P)-binding Rossmann-fold domains"/>
    <property type="match status" value="1"/>
</dbReference>
<evidence type="ECO:0000256" key="1">
    <source>
        <dbReference type="ARBA" id="ARBA00001947"/>
    </source>
</evidence>
<evidence type="ECO:0000313" key="10">
    <source>
        <dbReference type="Proteomes" id="UP000053558"/>
    </source>
</evidence>
<accession>A0A5M3N3G9</accession>
<comment type="similarity">
    <text evidence="2">Belongs to the zinc-containing alcohol dehydrogenase family.</text>
</comment>
<proteinExistence type="inferred from homology"/>
<dbReference type="EC" id="1.1.1.1" evidence="3"/>
<dbReference type="SUPFAM" id="SSF50129">
    <property type="entry name" value="GroES-like"/>
    <property type="match status" value="1"/>
</dbReference>
<comment type="caution">
    <text evidence="9">The sequence shown here is derived from an EMBL/GenBank/DDBJ whole genome shotgun (WGS) entry which is preliminary data.</text>
</comment>
<dbReference type="GeneID" id="19202724"/>
<dbReference type="InterPro" id="IPR011032">
    <property type="entry name" value="GroES-like_sf"/>
</dbReference>
<dbReference type="GO" id="GO:0004022">
    <property type="term" value="F:alcohol dehydrogenase (NAD+) activity"/>
    <property type="evidence" value="ECO:0007669"/>
    <property type="project" value="UniProtKB-EC"/>
</dbReference>
<feature type="domain" description="Enoyl reductase (ER)" evidence="8">
    <location>
        <begin position="17"/>
        <end position="354"/>
    </location>
</feature>
<dbReference type="AlphaFoldDB" id="A0A5M3N3G9"/>
<evidence type="ECO:0000256" key="5">
    <source>
        <dbReference type="ARBA" id="ARBA00022833"/>
    </source>
</evidence>
<dbReference type="PANTHER" id="PTHR42940">
    <property type="entry name" value="ALCOHOL DEHYDROGENASE 1-RELATED"/>
    <property type="match status" value="1"/>
</dbReference>
<keyword evidence="4" id="KW-0479">Metal-binding</keyword>
<dbReference type="Gene3D" id="3.40.50.720">
    <property type="entry name" value="NAD(P)-binding Rossmann-like Domain"/>
    <property type="match status" value="1"/>
</dbReference>
<evidence type="ECO:0000256" key="2">
    <source>
        <dbReference type="ARBA" id="ARBA00008072"/>
    </source>
</evidence>
<evidence type="ECO:0000256" key="3">
    <source>
        <dbReference type="ARBA" id="ARBA00013190"/>
    </source>
</evidence>
<dbReference type="FunFam" id="3.40.50.720:FF:000039">
    <property type="entry name" value="Alcohol dehydrogenase AdhP"/>
    <property type="match status" value="1"/>
</dbReference>
<gene>
    <name evidence="9" type="ORF">CONPUDRAFT_150620</name>
</gene>
<keyword evidence="6" id="KW-0560">Oxidoreductase</keyword>
<evidence type="ECO:0000256" key="7">
    <source>
        <dbReference type="ARBA" id="ARBA00023027"/>
    </source>
</evidence>
<dbReference type="OrthoDB" id="1879366at2759"/>
<dbReference type="Pfam" id="PF00107">
    <property type="entry name" value="ADH_zinc_N"/>
    <property type="match status" value="1"/>
</dbReference>
<keyword evidence="10" id="KW-1185">Reference proteome</keyword>
<dbReference type="InterPro" id="IPR036291">
    <property type="entry name" value="NAD(P)-bd_dom_sf"/>
</dbReference>
<dbReference type="Gene3D" id="3.90.180.10">
    <property type="entry name" value="Medium-chain alcohol dehydrogenases, catalytic domain"/>
    <property type="match status" value="1"/>
</dbReference>
<dbReference type="KEGG" id="cput:CONPUDRAFT_150620"/>
<evidence type="ECO:0000313" key="9">
    <source>
        <dbReference type="EMBL" id="EIW85847.1"/>
    </source>
</evidence>
<name>A0A5M3N3G9_CONPW</name>
<dbReference type="Proteomes" id="UP000053558">
    <property type="component" value="Unassembled WGS sequence"/>
</dbReference>
<sequence>MSQIPATQRAVSVHAFGEPTKLRNDHPVPDPSSLAPNECLVKLETAGVCQSDLHARNGDWLIKPPRLPFIGGHEGVGKVVAIGKGELVEEGGVKMGDRVGLKWIATVCNKCEFCRKGNESSCPKRLVNGFSTDGTFCEYIRTWTDYVTPIPDVLSSAAATPLLCAGLTVYKGLKHANSLPGEWIAIPGAGGGLGHIAIQLARNMGLRVLAIDSGEEKHKLCMDLGAEQWLDFAQTSNIVADVQRLTNGGPRTALVAAGGAKPYEQALLYLKPTGTLIAVGLGSDAVMQAPFMVWVGKELKLVGSALGSRQDAIEVLDLAAQGKVVAHYTTRKLEDVESVFAELAQGKVTGRVVLEI</sequence>
<dbReference type="CDD" id="cd08297">
    <property type="entry name" value="CAD3"/>
    <property type="match status" value="1"/>
</dbReference>
<dbReference type="EMBL" id="JH711574">
    <property type="protein sequence ID" value="EIW85847.1"/>
    <property type="molecule type" value="Genomic_DNA"/>
</dbReference>
<dbReference type="RefSeq" id="XP_007765189.1">
    <property type="nucleotide sequence ID" value="XM_007766999.1"/>
</dbReference>
<reference evidence="10" key="1">
    <citation type="journal article" date="2012" name="Science">
        <title>The Paleozoic origin of enzymatic lignin decomposition reconstructed from 31 fungal genomes.</title>
        <authorList>
            <person name="Floudas D."/>
            <person name="Binder M."/>
            <person name="Riley R."/>
            <person name="Barry K."/>
            <person name="Blanchette R.A."/>
            <person name="Henrissat B."/>
            <person name="Martinez A.T."/>
            <person name="Otillar R."/>
            <person name="Spatafora J.W."/>
            <person name="Yadav J.S."/>
            <person name="Aerts A."/>
            <person name="Benoit I."/>
            <person name="Boyd A."/>
            <person name="Carlson A."/>
            <person name="Copeland A."/>
            <person name="Coutinho P.M."/>
            <person name="de Vries R.P."/>
            <person name="Ferreira P."/>
            <person name="Findley K."/>
            <person name="Foster B."/>
            <person name="Gaskell J."/>
            <person name="Glotzer D."/>
            <person name="Gorecki P."/>
            <person name="Heitman J."/>
            <person name="Hesse C."/>
            <person name="Hori C."/>
            <person name="Igarashi K."/>
            <person name="Jurgens J.A."/>
            <person name="Kallen N."/>
            <person name="Kersten P."/>
            <person name="Kohler A."/>
            <person name="Kuees U."/>
            <person name="Kumar T.K.A."/>
            <person name="Kuo A."/>
            <person name="LaButti K."/>
            <person name="Larrondo L.F."/>
            <person name="Lindquist E."/>
            <person name="Ling A."/>
            <person name="Lombard V."/>
            <person name="Lucas S."/>
            <person name="Lundell T."/>
            <person name="Martin R."/>
            <person name="McLaughlin D.J."/>
            <person name="Morgenstern I."/>
            <person name="Morin E."/>
            <person name="Murat C."/>
            <person name="Nagy L.G."/>
            <person name="Nolan M."/>
            <person name="Ohm R.A."/>
            <person name="Patyshakuliyeva A."/>
            <person name="Rokas A."/>
            <person name="Ruiz-Duenas F.J."/>
            <person name="Sabat G."/>
            <person name="Salamov A."/>
            <person name="Samejima M."/>
            <person name="Schmutz J."/>
            <person name="Slot J.C."/>
            <person name="St John F."/>
            <person name="Stenlid J."/>
            <person name="Sun H."/>
            <person name="Sun S."/>
            <person name="Syed K."/>
            <person name="Tsang A."/>
            <person name="Wiebenga A."/>
            <person name="Young D."/>
            <person name="Pisabarro A."/>
            <person name="Eastwood D.C."/>
            <person name="Martin F."/>
            <person name="Cullen D."/>
            <person name="Grigoriev I.V."/>
            <person name="Hibbett D.S."/>
        </authorList>
    </citation>
    <scope>NUCLEOTIDE SEQUENCE [LARGE SCALE GENOMIC DNA]</scope>
    <source>
        <strain evidence="10">RWD-64-598 SS2</strain>
    </source>
</reference>
<dbReference type="InterPro" id="IPR020843">
    <property type="entry name" value="ER"/>
</dbReference>
<evidence type="ECO:0000259" key="8">
    <source>
        <dbReference type="SMART" id="SM00829"/>
    </source>
</evidence>
<evidence type="ECO:0000256" key="4">
    <source>
        <dbReference type="ARBA" id="ARBA00022723"/>
    </source>
</evidence>
<evidence type="ECO:0000256" key="6">
    <source>
        <dbReference type="ARBA" id="ARBA00023002"/>
    </source>
</evidence>
<comment type="cofactor">
    <cofactor evidence="1">
        <name>Zn(2+)</name>
        <dbReference type="ChEBI" id="CHEBI:29105"/>
    </cofactor>
</comment>
<dbReference type="InterPro" id="IPR013149">
    <property type="entry name" value="ADH-like_C"/>
</dbReference>
<keyword evidence="5" id="KW-0862">Zinc</keyword>
<dbReference type="SMART" id="SM00829">
    <property type="entry name" value="PKS_ER"/>
    <property type="match status" value="1"/>
</dbReference>
<dbReference type="GO" id="GO:0046872">
    <property type="term" value="F:metal ion binding"/>
    <property type="evidence" value="ECO:0007669"/>
    <property type="project" value="UniProtKB-KW"/>
</dbReference>
<organism evidence="9 10">
    <name type="scientific">Coniophora puteana (strain RWD-64-598)</name>
    <name type="common">Brown rot fungus</name>
    <dbReference type="NCBI Taxonomy" id="741705"/>
    <lineage>
        <taxon>Eukaryota</taxon>
        <taxon>Fungi</taxon>
        <taxon>Dikarya</taxon>
        <taxon>Basidiomycota</taxon>
        <taxon>Agaricomycotina</taxon>
        <taxon>Agaricomycetes</taxon>
        <taxon>Agaricomycetidae</taxon>
        <taxon>Boletales</taxon>
        <taxon>Coniophorineae</taxon>
        <taxon>Coniophoraceae</taxon>
        <taxon>Coniophora</taxon>
    </lineage>
</organism>
<dbReference type="GO" id="GO:0005737">
    <property type="term" value="C:cytoplasm"/>
    <property type="evidence" value="ECO:0007669"/>
    <property type="project" value="TreeGrafter"/>
</dbReference>
<dbReference type="PANTHER" id="PTHR42940:SF3">
    <property type="entry name" value="ALCOHOL DEHYDROGENASE 1-RELATED"/>
    <property type="match status" value="1"/>
</dbReference>
<keyword evidence="7" id="KW-0520">NAD</keyword>
<dbReference type="InterPro" id="IPR013154">
    <property type="entry name" value="ADH-like_N"/>
</dbReference>
<dbReference type="Pfam" id="PF08240">
    <property type="entry name" value="ADH_N"/>
    <property type="match status" value="1"/>
</dbReference>
<protein>
    <recommendedName>
        <fullName evidence="3">alcohol dehydrogenase</fullName>
        <ecNumber evidence="3">1.1.1.1</ecNumber>
    </recommendedName>
</protein>